<proteinExistence type="predicted"/>
<sequence>MQKQSSEHIPGEHMAILQPHHDYMLVHSMFSKEIFSLDDKEQVLKADTRRNKMAIFLSILYHSGPNAYPVFYECLQKGGHVQMVKRFDDQDKQNRSKIDLK</sequence>
<dbReference type="SUPFAM" id="SSF47986">
    <property type="entry name" value="DEATH domain"/>
    <property type="match status" value="1"/>
</dbReference>
<accession>A0AAN8J0Q3</accession>
<dbReference type="InterPro" id="IPR011029">
    <property type="entry name" value="DEATH-like_dom_sf"/>
</dbReference>
<gene>
    <name evidence="2" type="ORF">SNE40_021748</name>
</gene>
<feature type="domain" description="CARD" evidence="1">
    <location>
        <begin position="25"/>
        <end position="77"/>
    </location>
</feature>
<dbReference type="Gene3D" id="1.10.533.10">
    <property type="entry name" value="Death Domain, Fas"/>
    <property type="match status" value="1"/>
</dbReference>
<protein>
    <recommendedName>
        <fullName evidence="1">CARD domain-containing protein</fullName>
    </recommendedName>
</protein>
<keyword evidence="3" id="KW-1185">Reference proteome</keyword>
<organism evidence="2 3">
    <name type="scientific">Patella caerulea</name>
    <name type="common">Rayed Mediterranean limpet</name>
    <dbReference type="NCBI Taxonomy" id="87958"/>
    <lineage>
        <taxon>Eukaryota</taxon>
        <taxon>Metazoa</taxon>
        <taxon>Spiralia</taxon>
        <taxon>Lophotrochozoa</taxon>
        <taxon>Mollusca</taxon>
        <taxon>Gastropoda</taxon>
        <taxon>Patellogastropoda</taxon>
        <taxon>Patelloidea</taxon>
        <taxon>Patellidae</taxon>
        <taxon>Patella</taxon>
    </lineage>
</organism>
<reference evidence="2 3" key="1">
    <citation type="submission" date="2024-01" db="EMBL/GenBank/DDBJ databases">
        <title>The genome of the rayed Mediterranean limpet Patella caerulea (Linnaeus, 1758).</title>
        <authorList>
            <person name="Anh-Thu Weber A."/>
            <person name="Halstead-Nussloch G."/>
        </authorList>
    </citation>
    <scope>NUCLEOTIDE SEQUENCE [LARGE SCALE GENOMIC DNA]</scope>
    <source>
        <strain evidence="2">AATW-2023a</strain>
        <tissue evidence="2">Whole specimen</tissue>
    </source>
</reference>
<dbReference type="InterPro" id="IPR001315">
    <property type="entry name" value="CARD"/>
</dbReference>
<evidence type="ECO:0000259" key="1">
    <source>
        <dbReference type="PROSITE" id="PS50209"/>
    </source>
</evidence>
<dbReference type="AlphaFoldDB" id="A0AAN8J0Q3"/>
<comment type="caution">
    <text evidence="2">The sequence shown here is derived from an EMBL/GenBank/DDBJ whole genome shotgun (WGS) entry which is preliminary data.</text>
</comment>
<name>A0AAN8J0Q3_PATCE</name>
<evidence type="ECO:0000313" key="3">
    <source>
        <dbReference type="Proteomes" id="UP001347796"/>
    </source>
</evidence>
<dbReference type="PROSITE" id="PS50209">
    <property type="entry name" value="CARD"/>
    <property type="match status" value="1"/>
</dbReference>
<dbReference type="EMBL" id="JAZGQO010000018">
    <property type="protein sequence ID" value="KAK6167808.1"/>
    <property type="molecule type" value="Genomic_DNA"/>
</dbReference>
<dbReference type="CDD" id="cd01671">
    <property type="entry name" value="CARD"/>
    <property type="match status" value="1"/>
</dbReference>
<dbReference type="Pfam" id="PF00619">
    <property type="entry name" value="CARD"/>
    <property type="match status" value="1"/>
</dbReference>
<dbReference type="Proteomes" id="UP001347796">
    <property type="component" value="Unassembled WGS sequence"/>
</dbReference>
<dbReference type="GO" id="GO:0042981">
    <property type="term" value="P:regulation of apoptotic process"/>
    <property type="evidence" value="ECO:0007669"/>
    <property type="project" value="InterPro"/>
</dbReference>
<evidence type="ECO:0000313" key="2">
    <source>
        <dbReference type="EMBL" id="KAK6167808.1"/>
    </source>
</evidence>